<gene>
    <name evidence="2" type="ORF">XD82_0746</name>
</gene>
<evidence type="ECO:0000313" key="3">
    <source>
        <dbReference type="Proteomes" id="UP000054323"/>
    </source>
</evidence>
<comment type="caution">
    <text evidence="2">The sequence shown here is derived from an EMBL/GenBank/DDBJ whole genome shotgun (WGS) entry which is preliminary data.</text>
</comment>
<evidence type="ECO:0000256" key="1">
    <source>
        <dbReference type="SAM" id="Phobius"/>
    </source>
</evidence>
<sequence length="89" mass="9303">MIEIYQQKMAVVLTVAIQALVFGGLIACIVVGTQDRPSPVVSPAGGTGSLDYRPESASPAAYPIFGHRPEAMPVSTSPGTGEELISFRV</sequence>
<reference evidence="3" key="1">
    <citation type="journal article" date="2015" name="MBio">
        <title>Genome-Resolved Metagenomic Analysis Reveals Roles for Candidate Phyla and Other Microbial Community Members in Biogeochemical Transformations in Oil Reservoirs.</title>
        <authorList>
            <person name="Hu P."/>
            <person name="Tom L."/>
            <person name="Singh A."/>
            <person name="Thomas B.C."/>
            <person name="Baker B.J."/>
            <person name="Piceno Y.M."/>
            <person name="Andersen G.L."/>
            <person name="Banfield J.F."/>
        </authorList>
    </citation>
    <scope>NUCLEOTIDE SEQUENCE [LARGE SCALE GENOMIC DNA]</scope>
</reference>
<dbReference type="PATRIC" id="fig|2198.4.peg.1025"/>
<keyword evidence="1" id="KW-1133">Transmembrane helix</keyword>
<proteinExistence type="predicted"/>
<dbReference type="EMBL" id="LGGD01000073">
    <property type="protein sequence ID" value="KUK62255.1"/>
    <property type="molecule type" value="Genomic_DNA"/>
</dbReference>
<feature type="transmembrane region" description="Helical" evidence="1">
    <location>
        <begin position="12"/>
        <end position="32"/>
    </location>
</feature>
<name>A0A101GPH3_9EURY</name>
<protein>
    <submittedName>
        <fullName evidence="2">Uncharacterized protein</fullName>
    </submittedName>
</protein>
<evidence type="ECO:0000313" key="2">
    <source>
        <dbReference type="EMBL" id="KUK62255.1"/>
    </source>
</evidence>
<dbReference type="Proteomes" id="UP000054323">
    <property type="component" value="Unassembled WGS sequence"/>
</dbReference>
<accession>A0A101GPH3</accession>
<keyword evidence="1" id="KW-0812">Transmembrane</keyword>
<organism evidence="2 3">
    <name type="scientific">Methanoculleus marisnigri</name>
    <dbReference type="NCBI Taxonomy" id="2198"/>
    <lineage>
        <taxon>Archaea</taxon>
        <taxon>Methanobacteriati</taxon>
        <taxon>Methanobacteriota</taxon>
        <taxon>Stenosarchaea group</taxon>
        <taxon>Methanomicrobia</taxon>
        <taxon>Methanomicrobiales</taxon>
        <taxon>Methanomicrobiaceae</taxon>
        <taxon>Methanoculleus</taxon>
    </lineage>
</organism>
<keyword evidence="1" id="KW-0472">Membrane</keyword>
<dbReference type="AlphaFoldDB" id="A0A101GPH3"/>